<gene>
    <name evidence="4" type="ORF">ENSA5_15640</name>
</gene>
<dbReference type="OrthoDB" id="5519918at2"/>
<organism evidence="4 5">
    <name type="scientific">Enhygromyxa salina</name>
    <dbReference type="NCBI Taxonomy" id="215803"/>
    <lineage>
        <taxon>Bacteria</taxon>
        <taxon>Pseudomonadati</taxon>
        <taxon>Myxococcota</taxon>
        <taxon>Polyangia</taxon>
        <taxon>Nannocystales</taxon>
        <taxon>Nannocystaceae</taxon>
        <taxon>Enhygromyxa</taxon>
    </lineage>
</organism>
<dbReference type="EMBL" id="PVNK01000082">
    <property type="protein sequence ID" value="PRQ03461.1"/>
    <property type="molecule type" value="Genomic_DNA"/>
</dbReference>
<feature type="compositionally biased region" description="Pro residues" evidence="1">
    <location>
        <begin position="63"/>
        <end position="79"/>
    </location>
</feature>
<sequence length="231" mass="23686">MSRRTKSTPRLLTSVALIVGLSASWSLPSVAFAAPPDLPAEQPVQPAEPAPATQPVAVQPAPAAQPQPAPQAQPQPQPQPGWEQPQAQPQPQAYGQPQPQPQPQPQAYGQPQPMPQPQPAPPPGLNKNRGLGLTIAGFSIFGVTYLISAISATALIDTGFTETGRPMLIPAVGPFIAASRQSSATLGFGLAFTGVIQIAGLGMGIGGAVMLGGARKRAQLSAAPGGLQLQF</sequence>
<feature type="signal peptide" evidence="3">
    <location>
        <begin position="1"/>
        <end position="33"/>
    </location>
</feature>
<keyword evidence="2" id="KW-0472">Membrane</keyword>
<keyword evidence="2" id="KW-0812">Transmembrane</keyword>
<evidence type="ECO:0000256" key="1">
    <source>
        <dbReference type="SAM" id="MobiDB-lite"/>
    </source>
</evidence>
<feature type="region of interest" description="Disordered" evidence="1">
    <location>
        <begin position="32"/>
        <end position="128"/>
    </location>
</feature>
<name>A0A2S9YEL9_9BACT</name>
<feature type="compositionally biased region" description="Low complexity" evidence="1">
    <location>
        <begin position="80"/>
        <end position="97"/>
    </location>
</feature>
<protein>
    <submittedName>
        <fullName evidence="4">Uncharacterized protein</fullName>
    </submittedName>
</protein>
<dbReference type="AlphaFoldDB" id="A0A2S9YEL9"/>
<proteinExistence type="predicted"/>
<keyword evidence="2" id="KW-1133">Transmembrane helix</keyword>
<evidence type="ECO:0000256" key="2">
    <source>
        <dbReference type="SAM" id="Phobius"/>
    </source>
</evidence>
<dbReference type="Proteomes" id="UP000237968">
    <property type="component" value="Unassembled WGS sequence"/>
</dbReference>
<keyword evidence="5" id="KW-1185">Reference proteome</keyword>
<evidence type="ECO:0000256" key="3">
    <source>
        <dbReference type="SAM" id="SignalP"/>
    </source>
</evidence>
<reference evidence="4 5" key="1">
    <citation type="submission" date="2018-03" db="EMBL/GenBank/DDBJ databases">
        <title>Draft Genome Sequences of the Obligatory Marine Myxobacteria Enhygromyxa salina SWB005.</title>
        <authorList>
            <person name="Poehlein A."/>
            <person name="Moghaddam J.A."/>
            <person name="Harms H."/>
            <person name="Alanjari M."/>
            <person name="Koenig G.M."/>
            <person name="Daniel R."/>
            <person name="Schaeberle T.F."/>
        </authorList>
    </citation>
    <scope>NUCLEOTIDE SEQUENCE [LARGE SCALE GENOMIC DNA]</scope>
    <source>
        <strain evidence="4 5">SWB005</strain>
    </source>
</reference>
<feature type="transmembrane region" description="Helical" evidence="2">
    <location>
        <begin position="186"/>
        <end position="211"/>
    </location>
</feature>
<evidence type="ECO:0000313" key="5">
    <source>
        <dbReference type="Proteomes" id="UP000237968"/>
    </source>
</evidence>
<feature type="compositionally biased region" description="Low complexity" evidence="1">
    <location>
        <begin position="39"/>
        <end position="62"/>
    </location>
</feature>
<comment type="caution">
    <text evidence="4">The sequence shown here is derived from an EMBL/GenBank/DDBJ whole genome shotgun (WGS) entry which is preliminary data.</text>
</comment>
<accession>A0A2S9YEL9</accession>
<evidence type="ECO:0000313" key="4">
    <source>
        <dbReference type="EMBL" id="PRQ03461.1"/>
    </source>
</evidence>
<feature type="compositionally biased region" description="Pro residues" evidence="1">
    <location>
        <begin position="112"/>
        <end position="124"/>
    </location>
</feature>
<keyword evidence="3" id="KW-0732">Signal</keyword>
<feature type="chain" id="PRO_5015635416" evidence="3">
    <location>
        <begin position="34"/>
        <end position="231"/>
    </location>
</feature>